<comment type="similarity">
    <text evidence="1">Belongs to the glycosyltransferase 10 family.</text>
</comment>
<proteinExistence type="inferred from homology"/>
<evidence type="ECO:0000256" key="1">
    <source>
        <dbReference type="ARBA" id="ARBA00008919"/>
    </source>
</evidence>
<sequence length="331" mass="38942">MIKIKISTSTPDWPLLRQTSQSKGVVGNCLFFVDNYKNQDFDYWIVYDDLVNAEETVCYKDNLFLITPEPPTVKHYSNKFVSQFSTIITCQRNIKHQNILFEQQALPWHVGRNQKNHENIGFSLDYDSLKKINIDNIERKLLSVIISNKAFTAGHKRRLKFVEYLLAQKDISLDVFGRGFNEIADKWDTVYNYKYHLVLENFIVNDYWTEKLSDCFLGGAYPIYSGAPNIEKYFDKRSLNQINIDNFNKSKEIILKTIRSNKYEEAFPFIIDSRNKVLEEYNIFPFIVNIINKRFSNGGIKEKIHLMPNRACISTMERIELRISKFGNKYL</sequence>
<dbReference type="InterPro" id="IPR055270">
    <property type="entry name" value="Glyco_tran_10_C"/>
</dbReference>
<keyword evidence="2" id="KW-0328">Glycosyltransferase</keyword>
<dbReference type="AlphaFoldDB" id="A0A1F4UMS0"/>
<feature type="domain" description="Fucosyltransferase C-terminal" evidence="4">
    <location>
        <begin position="140"/>
        <end position="255"/>
    </location>
</feature>
<reference evidence="5 6" key="1">
    <citation type="journal article" date="2016" name="Nat. Commun.">
        <title>Thousands of microbial genomes shed light on interconnected biogeochemical processes in an aquifer system.</title>
        <authorList>
            <person name="Anantharaman K."/>
            <person name="Brown C.T."/>
            <person name="Hug L.A."/>
            <person name="Sharon I."/>
            <person name="Castelle C.J."/>
            <person name="Probst A.J."/>
            <person name="Thomas B.C."/>
            <person name="Singh A."/>
            <person name="Wilkins M.J."/>
            <person name="Karaoz U."/>
            <person name="Brodie E.L."/>
            <person name="Williams K.H."/>
            <person name="Hubbard S.S."/>
            <person name="Banfield J.F."/>
        </authorList>
    </citation>
    <scope>NUCLEOTIDE SEQUENCE [LARGE SCALE GENOMIC DNA]</scope>
</reference>
<evidence type="ECO:0000256" key="3">
    <source>
        <dbReference type="ARBA" id="ARBA00022679"/>
    </source>
</evidence>
<dbReference type="Gene3D" id="3.40.50.11660">
    <property type="entry name" value="Glycosyl transferase family 10, C-terminal domain"/>
    <property type="match status" value="1"/>
</dbReference>
<dbReference type="InterPro" id="IPR038577">
    <property type="entry name" value="GT10-like_C_sf"/>
</dbReference>
<accession>A0A1F4UMS0</accession>
<evidence type="ECO:0000313" key="6">
    <source>
        <dbReference type="Proteomes" id="UP000178615"/>
    </source>
</evidence>
<organism evidence="5 6">
    <name type="scientific">candidate division WWE3 bacterium RBG_19FT_COMBO_34_6</name>
    <dbReference type="NCBI Taxonomy" id="1802612"/>
    <lineage>
        <taxon>Bacteria</taxon>
        <taxon>Katanobacteria</taxon>
    </lineage>
</organism>
<dbReference type="PANTHER" id="PTHR11929:SF194">
    <property type="entry name" value="ALPHA-(1,3)-FUCOSYLTRANSFERASE 10"/>
    <property type="match status" value="1"/>
</dbReference>
<keyword evidence="3" id="KW-0808">Transferase</keyword>
<dbReference type="GO" id="GO:0008417">
    <property type="term" value="F:fucosyltransferase activity"/>
    <property type="evidence" value="ECO:0007669"/>
    <property type="project" value="InterPro"/>
</dbReference>
<dbReference type="InterPro" id="IPR001503">
    <property type="entry name" value="Glyco_trans_10"/>
</dbReference>
<comment type="caution">
    <text evidence="5">The sequence shown here is derived from an EMBL/GenBank/DDBJ whole genome shotgun (WGS) entry which is preliminary data.</text>
</comment>
<dbReference type="EMBL" id="MEUV01000016">
    <property type="protein sequence ID" value="OGC46090.1"/>
    <property type="molecule type" value="Genomic_DNA"/>
</dbReference>
<evidence type="ECO:0000259" key="4">
    <source>
        <dbReference type="Pfam" id="PF00852"/>
    </source>
</evidence>
<evidence type="ECO:0000313" key="5">
    <source>
        <dbReference type="EMBL" id="OGC46090.1"/>
    </source>
</evidence>
<dbReference type="Proteomes" id="UP000178615">
    <property type="component" value="Unassembled WGS sequence"/>
</dbReference>
<dbReference type="SUPFAM" id="SSF53756">
    <property type="entry name" value="UDP-Glycosyltransferase/glycogen phosphorylase"/>
    <property type="match status" value="1"/>
</dbReference>
<dbReference type="PANTHER" id="PTHR11929">
    <property type="entry name" value="ALPHA- 1,3 -FUCOSYLTRANSFERASE"/>
    <property type="match status" value="1"/>
</dbReference>
<evidence type="ECO:0000256" key="2">
    <source>
        <dbReference type="ARBA" id="ARBA00022676"/>
    </source>
</evidence>
<gene>
    <name evidence="5" type="ORF">A2V49_04565</name>
</gene>
<dbReference type="Pfam" id="PF00852">
    <property type="entry name" value="Glyco_transf_10"/>
    <property type="match status" value="1"/>
</dbReference>
<protein>
    <recommendedName>
        <fullName evidence="4">Fucosyltransferase C-terminal domain-containing protein</fullName>
    </recommendedName>
</protein>
<dbReference type="GO" id="GO:0016020">
    <property type="term" value="C:membrane"/>
    <property type="evidence" value="ECO:0007669"/>
    <property type="project" value="InterPro"/>
</dbReference>
<name>A0A1F4UMS0_UNCKA</name>